<dbReference type="Pfam" id="PF03747">
    <property type="entry name" value="ADP_ribosyl_GH"/>
    <property type="match status" value="1"/>
</dbReference>
<evidence type="ECO:0000313" key="2">
    <source>
        <dbReference type="Proteomes" id="UP000780721"/>
    </source>
</evidence>
<dbReference type="Gene3D" id="1.10.4080.10">
    <property type="entry name" value="ADP-ribosylation/Crystallin J1"/>
    <property type="match status" value="1"/>
</dbReference>
<sequence length="701" mass="78347">MVNNYAEKVYAGFLGMNIGIRLGAPVEPTIWTYDRIQKTYGEIHNYVKEYKNFAADDDVNGPVFFLRALVDDAANRDIEPQDIARAWLNYTREGKGMFWWGGYGISTEHTAYLNLKSGIPAPQSGSIEQNGIVLAEQIGGQIFIDTWGFVNPGNPGKAADYGEAAASVSHDGNGIYGARFMCAAISQAFVSSDILQIIESGLAEIPQNCTYYKIVESVMAFHKKSPKDWRDCYRYLVEEWGYDRYPGVCHIIPNAGVCIMALLYGEGHFDRTIEIATMAGWDTDCNAGNVGSILGVFCGLKGIPHKYRSPINDGIVLSGISGYLNNLIIPDYVNELVQLGYRLSGEKLPSNNRAYHYDSKSIHFDFELPGSTHNIRISDPYLCRIQQTEDKAFSGKGSLSILVDRFVRGNQCRIFYKPFYSRDEFSDERYSPAFSPTVYSGQIMSFQLFLEQWTGNETPGIAPYVRTAYDHEILMGGYTKLINDQWVEIHFTIPDTKGRVIDEAGFILEGYSPASMKTLGMIYLDEFSINGKASYSIDTNHCHKEFATVSPFTTDHGAWDLYNNKLHLMCNGPAMAYCGNYYASNYRISATVTPLHGKSHLLFVRAQGAKRSYYAGFNGEGKIVIGKNDFGFSTLAEGNFTWSFNHEYLFAIEVNGNKIQFLIDGNKVLQVEDSSFSYGMFGCGSIDGGRTAFSEFHFSEI</sequence>
<name>A0A930DYU9_9FIRM</name>
<dbReference type="Proteomes" id="UP000780721">
    <property type="component" value="Unassembled WGS sequence"/>
</dbReference>
<comment type="caution">
    <text evidence="1">The sequence shown here is derived from an EMBL/GenBank/DDBJ whole genome shotgun (WGS) entry which is preliminary data.</text>
</comment>
<dbReference type="EMBL" id="JABZRB010000325">
    <property type="protein sequence ID" value="MBF1305943.1"/>
    <property type="molecule type" value="Genomic_DNA"/>
</dbReference>
<reference evidence="1" key="1">
    <citation type="submission" date="2020-04" db="EMBL/GenBank/DDBJ databases">
        <title>Deep metagenomics examines the oral microbiome during advanced dental caries in children, revealing novel taxa and co-occurrences with host molecules.</title>
        <authorList>
            <person name="Baker J.L."/>
            <person name="Morton J.T."/>
            <person name="Dinis M."/>
            <person name="Alvarez R."/>
            <person name="Tran N.C."/>
            <person name="Knight R."/>
            <person name="Edlund A."/>
        </authorList>
    </citation>
    <scope>NUCLEOTIDE SEQUENCE</scope>
    <source>
        <strain evidence="1">JCVI_48_bin.5</strain>
    </source>
</reference>
<dbReference type="AlphaFoldDB" id="A0A930DYU9"/>
<evidence type="ECO:0000313" key="1">
    <source>
        <dbReference type="EMBL" id="MBF1305943.1"/>
    </source>
</evidence>
<organism evidence="1 2">
    <name type="scientific">Oribacterium sinus</name>
    <dbReference type="NCBI Taxonomy" id="237576"/>
    <lineage>
        <taxon>Bacteria</taxon>
        <taxon>Bacillati</taxon>
        <taxon>Bacillota</taxon>
        <taxon>Clostridia</taxon>
        <taxon>Lachnospirales</taxon>
        <taxon>Lachnospiraceae</taxon>
        <taxon>Oribacterium</taxon>
    </lineage>
</organism>
<dbReference type="InterPro" id="IPR005502">
    <property type="entry name" value="Ribosyl_crysJ1"/>
</dbReference>
<dbReference type="InterPro" id="IPR036705">
    <property type="entry name" value="Ribosyl_crysJ1_sf"/>
</dbReference>
<gene>
    <name evidence="1" type="ORF">HXM91_08900</name>
</gene>
<dbReference type="SUPFAM" id="SSF101478">
    <property type="entry name" value="ADP-ribosylglycohydrolase"/>
    <property type="match status" value="1"/>
</dbReference>
<accession>A0A930DYU9</accession>
<dbReference type="Gene3D" id="2.60.120.560">
    <property type="entry name" value="Exo-inulinase, domain 1"/>
    <property type="match status" value="1"/>
</dbReference>
<proteinExistence type="predicted"/>
<protein>
    <submittedName>
        <fullName evidence="1">ADP-ribosylglycohydrolase family protein</fullName>
    </submittedName>
</protein>
<dbReference type="Gene3D" id="2.60.120.260">
    <property type="entry name" value="Galactose-binding domain-like"/>
    <property type="match status" value="1"/>
</dbReference>